<dbReference type="AlphaFoldDB" id="A0A9P5N8Q7"/>
<sequence>STPHTLTDNEGHLVTVLAGRPADPSWHNVVSNVNTSMVHARVTGEENFFYEKHRRGKFLAVAVGISYGGGQPKPGNLLLPPTKRKIVHELLNNSDIKWISGFQSSTYLPFYFPKVYEDYATNLFPLYEHSPNLQPNFPNISIYPTCTFNFGPYTTTFEHTDSANVAYGLCAITALGQFNPKKGGHLILFDLKLVIKFPPGSTILIPSSVLRHGNTPIIGEGSGSHRMSFTQYCAGGLFRWVNYGFQTARSLESKPRGKWLKKAIDGKLADRTVSALGLFSTMDSLAKDRQAVFGRSFKY</sequence>
<protein>
    <submittedName>
        <fullName evidence="1">Uncharacterized protein</fullName>
    </submittedName>
</protein>
<feature type="non-terminal residue" evidence="1">
    <location>
        <position position="1"/>
    </location>
</feature>
<accession>A0A9P5N8Q7</accession>
<dbReference type="Proteomes" id="UP000724874">
    <property type="component" value="Unassembled WGS sequence"/>
</dbReference>
<keyword evidence="2" id="KW-1185">Reference proteome</keyword>
<comment type="caution">
    <text evidence="1">The sequence shown here is derived from an EMBL/GenBank/DDBJ whole genome shotgun (WGS) entry which is preliminary data.</text>
</comment>
<name>A0A9P5N8Q7_GYMJU</name>
<proteinExistence type="predicted"/>
<gene>
    <name evidence="1" type="ORF">CPB84DRAFT_1689916</name>
</gene>
<organism evidence="1 2">
    <name type="scientific">Gymnopilus junonius</name>
    <name type="common">Spectacular rustgill mushroom</name>
    <name type="synonym">Gymnopilus spectabilis subsp. junonius</name>
    <dbReference type="NCBI Taxonomy" id="109634"/>
    <lineage>
        <taxon>Eukaryota</taxon>
        <taxon>Fungi</taxon>
        <taxon>Dikarya</taxon>
        <taxon>Basidiomycota</taxon>
        <taxon>Agaricomycotina</taxon>
        <taxon>Agaricomycetes</taxon>
        <taxon>Agaricomycetidae</taxon>
        <taxon>Agaricales</taxon>
        <taxon>Agaricineae</taxon>
        <taxon>Hymenogastraceae</taxon>
        <taxon>Gymnopilus</taxon>
    </lineage>
</organism>
<dbReference type="OrthoDB" id="3202607at2759"/>
<evidence type="ECO:0000313" key="2">
    <source>
        <dbReference type="Proteomes" id="UP000724874"/>
    </source>
</evidence>
<reference evidence="1" key="1">
    <citation type="submission" date="2020-11" db="EMBL/GenBank/DDBJ databases">
        <authorList>
            <consortium name="DOE Joint Genome Institute"/>
            <person name="Ahrendt S."/>
            <person name="Riley R."/>
            <person name="Andreopoulos W."/>
            <person name="LaButti K."/>
            <person name="Pangilinan J."/>
            <person name="Ruiz-duenas F.J."/>
            <person name="Barrasa J.M."/>
            <person name="Sanchez-Garcia M."/>
            <person name="Camarero S."/>
            <person name="Miyauchi S."/>
            <person name="Serrano A."/>
            <person name="Linde D."/>
            <person name="Babiker R."/>
            <person name="Drula E."/>
            <person name="Ayuso-Fernandez I."/>
            <person name="Pacheco R."/>
            <person name="Padilla G."/>
            <person name="Ferreira P."/>
            <person name="Barriuso J."/>
            <person name="Kellner H."/>
            <person name="Castanera R."/>
            <person name="Alfaro M."/>
            <person name="Ramirez L."/>
            <person name="Pisabarro A.G."/>
            <person name="Kuo A."/>
            <person name="Tritt A."/>
            <person name="Lipzen A."/>
            <person name="He G."/>
            <person name="Yan M."/>
            <person name="Ng V."/>
            <person name="Cullen D."/>
            <person name="Martin F."/>
            <person name="Rosso M.-N."/>
            <person name="Henrissat B."/>
            <person name="Hibbett D."/>
            <person name="Martinez A.T."/>
            <person name="Grigoriev I.V."/>
        </authorList>
    </citation>
    <scope>NUCLEOTIDE SEQUENCE</scope>
    <source>
        <strain evidence="1">AH 44721</strain>
    </source>
</reference>
<dbReference type="EMBL" id="JADNYJ010000206">
    <property type="protein sequence ID" value="KAF8874886.1"/>
    <property type="molecule type" value="Genomic_DNA"/>
</dbReference>
<evidence type="ECO:0000313" key="1">
    <source>
        <dbReference type="EMBL" id="KAF8874886.1"/>
    </source>
</evidence>
<dbReference type="Gene3D" id="3.60.130.30">
    <property type="match status" value="1"/>
</dbReference>